<evidence type="ECO:0000256" key="1">
    <source>
        <dbReference type="PROSITE-ProRule" id="PRU00529"/>
    </source>
</evidence>
<dbReference type="Pfam" id="PF02926">
    <property type="entry name" value="THUMP"/>
    <property type="match status" value="1"/>
</dbReference>
<protein>
    <recommendedName>
        <fullName evidence="3">THUMP domain-containing protein</fullName>
    </recommendedName>
</protein>
<dbReference type="InterPro" id="IPR040183">
    <property type="entry name" value="THUMPD1-like"/>
</dbReference>
<dbReference type="PANTHER" id="PTHR13452">
    <property type="entry name" value="THUMP DOMAIN CONTAINING PROTEIN 1-RELATED"/>
    <property type="match status" value="1"/>
</dbReference>
<dbReference type="Proteomes" id="UP001195914">
    <property type="component" value="Unassembled WGS sequence"/>
</dbReference>
<comment type="caution">
    <text evidence="4">The sequence shown here is derived from an EMBL/GenBank/DDBJ whole genome shotgun (WGS) entry which is preliminary data.</text>
</comment>
<dbReference type="PANTHER" id="PTHR13452:SF10">
    <property type="entry name" value="THUMP DOMAIN-CONTAINING PROTEIN 1"/>
    <property type="match status" value="1"/>
</dbReference>
<accession>A0AAD9LJF2</accession>
<dbReference type="Gene3D" id="3.30.2300.10">
    <property type="entry name" value="THUMP superfamily"/>
    <property type="match status" value="1"/>
</dbReference>
<organism evidence="4 5">
    <name type="scientific">Babesia divergens</name>
    <dbReference type="NCBI Taxonomy" id="32595"/>
    <lineage>
        <taxon>Eukaryota</taxon>
        <taxon>Sar</taxon>
        <taxon>Alveolata</taxon>
        <taxon>Apicomplexa</taxon>
        <taxon>Aconoidasida</taxon>
        <taxon>Piroplasmida</taxon>
        <taxon>Babesiidae</taxon>
        <taxon>Babesia</taxon>
    </lineage>
</organism>
<name>A0AAD9LJF2_BABDI</name>
<dbReference type="GO" id="GO:0006400">
    <property type="term" value="P:tRNA modification"/>
    <property type="evidence" value="ECO:0007669"/>
    <property type="project" value="InterPro"/>
</dbReference>
<evidence type="ECO:0000313" key="5">
    <source>
        <dbReference type="Proteomes" id="UP001195914"/>
    </source>
</evidence>
<dbReference type="CDD" id="cd11717">
    <property type="entry name" value="THUMP_THUMPD1_like"/>
    <property type="match status" value="1"/>
</dbReference>
<feature type="domain" description="THUMP" evidence="3">
    <location>
        <begin position="131"/>
        <end position="247"/>
    </location>
</feature>
<keyword evidence="5" id="KW-1185">Reference proteome</keyword>
<gene>
    <name evidence="4" type="ORF">X943_003203</name>
</gene>
<proteinExistence type="predicted"/>
<reference evidence="4" key="2">
    <citation type="submission" date="2021-05" db="EMBL/GenBank/DDBJ databases">
        <authorList>
            <person name="Pain A."/>
        </authorList>
    </citation>
    <scope>NUCLEOTIDE SEQUENCE</scope>
    <source>
        <strain evidence="4">1802A</strain>
    </source>
</reference>
<dbReference type="GO" id="GO:0003723">
    <property type="term" value="F:RNA binding"/>
    <property type="evidence" value="ECO:0007669"/>
    <property type="project" value="UniProtKB-UniRule"/>
</dbReference>
<dbReference type="PROSITE" id="PS51165">
    <property type="entry name" value="THUMP"/>
    <property type="match status" value="1"/>
</dbReference>
<dbReference type="SUPFAM" id="SSF143437">
    <property type="entry name" value="THUMP domain-like"/>
    <property type="match status" value="1"/>
</dbReference>
<feature type="region of interest" description="Disordered" evidence="2">
    <location>
        <begin position="1"/>
        <end position="23"/>
    </location>
</feature>
<evidence type="ECO:0000313" key="4">
    <source>
        <dbReference type="EMBL" id="KAK1938660.1"/>
    </source>
</evidence>
<dbReference type="AlphaFoldDB" id="A0AAD9LJF2"/>
<dbReference type="InterPro" id="IPR004114">
    <property type="entry name" value="THUMP_dom"/>
</dbReference>
<sequence>MTEKRGLSGGGGRRAAWKRSKHETGKLAIGSRGLLISNSASGKHKEAMQECLTILREYCEKVDPTFGQERHCAPDSGPANVEKAIEMELADSKRYFDRFVPGPWISQNLNVVHFTEEVDVPSTFVREIFHEKLRSGTYSARFLCRIVPYDVVCKAEGDPFTETLTALVAKHFPDSQANGVPEKDEKGDVTTWSLSYSCRNSNALKRQDVIDLAVQLVGRNYRVDLRNPDKLLIVEVVKGSCGLAVISDYKLIAHFKLNISHVR</sequence>
<dbReference type="EMBL" id="JAHBMH010000024">
    <property type="protein sequence ID" value="KAK1938660.1"/>
    <property type="molecule type" value="Genomic_DNA"/>
</dbReference>
<evidence type="ECO:0000256" key="2">
    <source>
        <dbReference type="SAM" id="MobiDB-lite"/>
    </source>
</evidence>
<keyword evidence="1" id="KW-0694">RNA-binding</keyword>
<evidence type="ECO:0000259" key="3">
    <source>
        <dbReference type="PROSITE" id="PS51165"/>
    </source>
</evidence>
<reference evidence="4" key="1">
    <citation type="journal article" date="2014" name="Nucleic Acids Res.">
        <title>The evolutionary dynamics of variant antigen genes in Babesia reveal a history of genomic innovation underlying host-parasite interaction.</title>
        <authorList>
            <person name="Jackson A.P."/>
            <person name="Otto T.D."/>
            <person name="Darby A."/>
            <person name="Ramaprasad A."/>
            <person name="Xia D."/>
            <person name="Echaide I.E."/>
            <person name="Farber M."/>
            <person name="Gahlot S."/>
            <person name="Gamble J."/>
            <person name="Gupta D."/>
            <person name="Gupta Y."/>
            <person name="Jackson L."/>
            <person name="Malandrin L."/>
            <person name="Malas T.B."/>
            <person name="Moussa E."/>
            <person name="Nair M."/>
            <person name="Reid A.J."/>
            <person name="Sanders M."/>
            <person name="Sharma J."/>
            <person name="Tracey A."/>
            <person name="Quail M.A."/>
            <person name="Weir W."/>
            <person name="Wastling J.M."/>
            <person name="Hall N."/>
            <person name="Willadsen P."/>
            <person name="Lingelbach K."/>
            <person name="Shiels B."/>
            <person name="Tait A."/>
            <person name="Berriman M."/>
            <person name="Allred D.R."/>
            <person name="Pain A."/>
        </authorList>
    </citation>
    <scope>NUCLEOTIDE SEQUENCE</scope>
    <source>
        <strain evidence="4">1802A</strain>
    </source>
</reference>